<feature type="region of interest" description="Disordered" evidence="1">
    <location>
        <begin position="775"/>
        <end position="813"/>
    </location>
</feature>
<feature type="compositionally biased region" description="Acidic residues" evidence="1">
    <location>
        <begin position="189"/>
        <end position="201"/>
    </location>
</feature>
<feature type="region of interest" description="Disordered" evidence="1">
    <location>
        <begin position="1123"/>
        <end position="1145"/>
    </location>
</feature>
<comment type="caution">
    <text evidence="2">The sequence shown here is derived from an EMBL/GenBank/DDBJ whole genome shotgun (WGS) entry which is preliminary data.</text>
</comment>
<protein>
    <submittedName>
        <fullName evidence="2">Uncharacterized protein</fullName>
    </submittedName>
</protein>
<feature type="compositionally biased region" description="Basic and acidic residues" evidence="1">
    <location>
        <begin position="325"/>
        <end position="345"/>
    </location>
</feature>
<feature type="region of interest" description="Disordered" evidence="1">
    <location>
        <begin position="260"/>
        <end position="345"/>
    </location>
</feature>
<evidence type="ECO:0000313" key="2">
    <source>
        <dbReference type="EMBL" id="OLQ13465.1"/>
    </source>
</evidence>
<feature type="compositionally biased region" description="Basic residues" evidence="1">
    <location>
        <begin position="264"/>
        <end position="279"/>
    </location>
</feature>
<proteinExistence type="predicted"/>
<feature type="region of interest" description="Disordered" evidence="1">
    <location>
        <begin position="485"/>
        <end position="513"/>
    </location>
</feature>
<feature type="compositionally biased region" description="Polar residues" evidence="1">
    <location>
        <begin position="775"/>
        <end position="794"/>
    </location>
</feature>
<evidence type="ECO:0000313" key="3">
    <source>
        <dbReference type="Proteomes" id="UP000186817"/>
    </source>
</evidence>
<feature type="region of interest" description="Disordered" evidence="1">
    <location>
        <begin position="140"/>
        <end position="216"/>
    </location>
</feature>
<feature type="compositionally biased region" description="Basic residues" evidence="1">
    <location>
        <begin position="1123"/>
        <end position="1139"/>
    </location>
</feature>
<dbReference type="AlphaFoldDB" id="A0A1Q9F1B2"/>
<reference evidence="2 3" key="1">
    <citation type="submission" date="2016-02" db="EMBL/GenBank/DDBJ databases">
        <title>Genome analysis of coral dinoflagellate symbionts highlights evolutionary adaptations to a symbiotic lifestyle.</title>
        <authorList>
            <person name="Aranda M."/>
            <person name="Li Y."/>
            <person name="Liew Y.J."/>
            <person name="Baumgarten S."/>
            <person name="Simakov O."/>
            <person name="Wilson M."/>
            <person name="Piel J."/>
            <person name="Ashoor H."/>
            <person name="Bougouffa S."/>
            <person name="Bajic V.B."/>
            <person name="Ryu T."/>
            <person name="Ravasi T."/>
            <person name="Bayer T."/>
            <person name="Micklem G."/>
            <person name="Kim H."/>
            <person name="Bhak J."/>
            <person name="Lajeunesse T.C."/>
            <person name="Voolstra C.R."/>
        </authorList>
    </citation>
    <scope>NUCLEOTIDE SEQUENCE [LARGE SCALE GENOMIC DNA]</scope>
    <source>
        <strain evidence="2 3">CCMP2467</strain>
    </source>
</reference>
<keyword evidence="3" id="KW-1185">Reference proteome</keyword>
<feature type="compositionally biased region" description="Polar residues" evidence="1">
    <location>
        <begin position="595"/>
        <end position="619"/>
    </location>
</feature>
<feature type="region of interest" description="Disordered" evidence="1">
    <location>
        <begin position="558"/>
        <end position="620"/>
    </location>
</feature>
<gene>
    <name evidence="2" type="ORF">AK812_SmicGene2518</name>
</gene>
<dbReference type="Proteomes" id="UP000186817">
    <property type="component" value="Unassembled WGS sequence"/>
</dbReference>
<feature type="region of interest" description="Disordered" evidence="1">
    <location>
        <begin position="719"/>
        <end position="747"/>
    </location>
</feature>
<feature type="region of interest" description="Disordered" evidence="1">
    <location>
        <begin position="660"/>
        <end position="688"/>
    </location>
</feature>
<evidence type="ECO:0000256" key="1">
    <source>
        <dbReference type="SAM" id="MobiDB-lite"/>
    </source>
</evidence>
<feature type="compositionally biased region" description="Basic and acidic residues" evidence="1">
    <location>
        <begin position="289"/>
        <end position="300"/>
    </location>
</feature>
<feature type="compositionally biased region" description="Polar residues" evidence="1">
    <location>
        <begin position="578"/>
        <end position="588"/>
    </location>
</feature>
<feature type="compositionally biased region" description="Polar residues" evidence="1">
    <location>
        <begin position="802"/>
        <end position="813"/>
    </location>
</feature>
<feature type="compositionally biased region" description="Acidic residues" evidence="1">
    <location>
        <begin position="166"/>
        <end position="176"/>
    </location>
</feature>
<feature type="compositionally biased region" description="Basic and acidic residues" evidence="1">
    <location>
        <begin position="564"/>
        <end position="574"/>
    </location>
</feature>
<dbReference type="EMBL" id="LSRX01000027">
    <property type="protein sequence ID" value="OLQ13465.1"/>
    <property type="molecule type" value="Genomic_DNA"/>
</dbReference>
<sequence length="1145" mass="125374">MFSVYPQIQSLCELIDSTLDEDIDWNKDRSVISVDPSSVASGGVFERDIIANFGLVLNMVLKFELAPPGVSVFRAAFLLLNEKRGLLVPGTPKPSSDVAVAKKVLKKDVVEPTEELQALKDIICKFKGFKPIVAGMGGVVSTDEPERGEAVHVPGHTRSFMSSEGEGADEDLEEEALSAQEPEPAPEPAAEEEMPDAEPVDPEPKASAEAPVDGGRAASAAELYRQLEDQGGSTEDLDILFRQAALKAQARAEKAEKLLTKGQAKTKAKAKAKAKGRGKKGLEEEGNQDAEKDGGDEKEAPPVPTAENPEKKQATAPAVPTAENPQKKKEEANGPGPDAKKQKKEEKLVQELLPELKKLVHLGLVLPNEKVNSQGATQITFQKYGMQYGFQLAMILAGWIPYERLEQPIPDPRDPAQDLMALEVFSGAGVRCTNVITARFCMLLFVATVRHVYSAIEQPMSSSLRRWLGIKNKISKEKKKTFQSSLVRRRRRSDGTEAVSDPSGFPGPRLDLYEDRPGDWTEADLDDLRCYLLAEAANGGPRAYCGLVCLLKQSQKATGPSLEKQPEAEPESKPAETPQESKPATSDVNKPAETLQESKPATSDVSQPAQAPQVSTGTAATAEHVQAMLRRPPTEVIDMIKPHVFTNTAAPAAKTLIVPEVPMGPVPKDTEQTAQPVPKDTQQKAPMDTQQTVQPVLEATQQTATMDTQQTVLMDTQQTVQPVPEHTQQTVPKDTQQTEPLPKDTQQTVPMDTQQTMQPVPENTQQTVPMDTQQTVQPVPENTQQTVPKDTQQMEPAHKDTQQTVPKDTQQTVPVPKDTQQTVAMDTQQPKPVLMNKPSEEMTTEEIAQELERQLATPAQPTPVKTEPQPPLQPVKTEPAEETGATQTTPPDDAKKAQLAKVRAKIFDAAGKSRALDGQYACGPKVMKHFYEVFISSQEDWMNSSIMINVSHKKKGKRKGKHVWKKFEELVHQHGEAVATALAETKKQQDPDGTGVWWKPHPDMPKLKAWELFKVFDSQEDLSESEDETGYELTSGVDLEADALVRKVSLKLTEGEGIETLLRSAAMLEASMKDIKPHIDAMTKEKANLKGAMDADVEEAQLKMIVDHINRIINGFDEQVKTAKRSLPKAPKPKGKAKAKSAAQS</sequence>
<organism evidence="2 3">
    <name type="scientific">Symbiodinium microadriaticum</name>
    <name type="common">Dinoflagellate</name>
    <name type="synonym">Zooxanthella microadriatica</name>
    <dbReference type="NCBI Taxonomy" id="2951"/>
    <lineage>
        <taxon>Eukaryota</taxon>
        <taxon>Sar</taxon>
        <taxon>Alveolata</taxon>
        <taxon>Dinophyceae</taxon>
        <taxon>Suessiales</taxon>
        <taxon>Symbiodiniaceae</taxon>
        <taxon>Symbiodinium</taxon>
    </lineage>
</organism>
<dbReference type="OrthoDB" id="411941at2759"/>
<feature type="region of interest" description="Disordered" evidence="1">
    <location>
        <begin position="858"/>
        <end position="895"/>
    </location>
</feature>
<accession>A0A1Q9F1B2</accession>
<name>A0A1Q9F1B2_SYMMI</name>